<evidence type="ECO:0000313" key="1">
    <source>
        <dbReference type="EMBL" id="KAI0090633.1"/>
    </source>
</evidence>
<gene>
    <name evidence="1" type="ORF">BDY19DRAFT_724152</name>
</gene>
<name>A0ACB8U8I7_9APHY</name>
<sequence>MMLFKIIPTFATFAFCSVAIIAAPTGDAQASSLMKKATPQGLPQIFGDATQSMIPLTQQLQSLGPNDMTTEKVTPIVNNMKTVLNGVITNVKGLQGQPASVVFARSEASPSSTTGSAPSGASSPVEAVVAIISQLLRVSYIHSHIQTDALGAVLAILTSNPSAASADVHQLLVEVGQLLETVISTVVSVLGSLLPGIGPLLGSLLSDLGSIITNLGLTLLGQILGLLL</sequence>
<comment type="caution">
    <text evidence="1">The sequence shown here is derived from an EMBL/GenBank/DDBJ whole genome shotgun (WGS) entry which is preliminary data.</text>
</comment>
<keyword evidence="2" id="KW-1185">Reference proteome</keyword>
<organism evidence="1 2">
    <name type="scientific">Irpex rosettiformis</name>
    <dbReference type="NCBI Taxonomy" id="378272"/>
    <lineage>
        <taxon>Eukaryota</taxon>
        <taxon>Fungi</taxon>
        <taxon>Dikarya</taxon>
        <taxon>Basidiomycota</taxon>
        <taxon>Agaricomycotina</taxon>
        <taxon>Agaricomycetes</taxon>
        <taxon>Polyporales</taxon>
        <taxon>Irpicaceae</taxon>
        <taxon>Irpex</taxon>
    </lineage>
</organism>
<dbReference type="Proteomes" id="UP001055072">
    <property type="component" value="Unassembled WGS sequence"/>
</dbReference>
<dbReference type="EMBL" id="MU274907">
    <property type="protein sequence ID" value="KAI0090633.1"/>
    <property type="molecule type" value="Genomic_DNA"/>
</dbReference>
<evidence type="ECO:0000313" key="2">
    <source>
        <dbReference type="Proteomes" id="UP001055072"/>
    </source>
</evidence>
<accession>A0ACB8U8I7</accession>
<reference evidence="1" key="1">
    <citation type="journal article" date="2021" name="Environ. Microbiol.">
        <title>Gene family expansions and transcriptome signatures uncover fungal adaptations to wood decay.</title>
        <authorList>
            <person name="Hage H."/>
            <person name="Miyauchi S."/>
            <person name="Viragh M."/>
            <person name="Drula E."/>
            <person name="Min B."/>
            <person name="Chaduli D."/>
            <person name="Navarro D."/>
            <person name="Favel A."/>
            <person name="Norest M."/>
            <person name="Lesage-Meessen L."/>
            <person name="Balint B."/>
            <person name="Merenyi Z."/>
            <person name="de Eugenio L."/>
            <person name="Morin E."/>
            <person name="Martinez A.T."/>
            <person name="Baldrian P."/>
            <person name="Stursova M."/>
            <person name="Martinez M.J."/>
            <person name="Novotny C."/>
            <person name="Magnuson J.K."/>
            <person name="Spatafora J.W."/>
            <person name="Maurice S."/>
            <person name="Pangilinan J."/>
            <person name="Andreopoulos W."/>
            <person name="LaButti K."/>
            <person name="Hundley H."/>
            <person name="Na H."/>
            <person name="Kuo A."/>
            <person name="Barry K."/>
            <person name="Lipzen A."/>
            <person name="Henrissat B."/>
            <person name="Riley R."/>
            <person name="Ahrendt S."/>
            <person name="Nagy L.G."/>
            <person name="Grigoriev I.V."/>
            <person name="Martin F."/>
            <person name="Rosso M.N."/>
        </authorList>
    </citation>
    <scope>NUCLEOTIDE SEQUENCE</scope>
    <source>
        <strain evidence="1">CBS 384.51</strain>
    </source>
</reference>
<proteinExistence type="predicted"/>
<protein>
    <submittedName>
        <fullName evidence="1">Uncharacterized protein</fullName>
    </submittedName>
</protein>